<dbReference type="PANTHER" id="PTHR44757">
    <property type="entry name" value="DIGUANYLATE CYCLASE DGCP"/>
    <property type="match status" value="1"/>
</dbReference>
<evidence type="ECO:0000259" key="3">
    <source>
        <dbReference type="PROSITE" id="PS50113"/>
    </source>
</evidence>
<evidence type="ECO:0000259" key="5">
    <source>
        <dbReference type="PROSITE" id="PS50887"/>
    </source>
</evidence>
<dbReference type="Pfam" id="PF00990">
    <property type="entry name" value="GGDEF"/>
    <property type="match status" value="1"/>
</dbReference>
<gene>
    <name evidence="6" type="ORF">NJR55_04425</name>
</gene>
<name>A0A9X2FWD2_9GAMM</name>
<dbReference type="RefSeq" id="WP_253618190.1">
    <property type="nucleotide sequence ID" value="NZ_JAMZDE010000005.1"/>
</dbReference>
<reference evidence="6" key="1">
    <citation type="submission" date="2022-06" db="EMBL/GenBank/DDBJ databases">
        <title>Idiomarina rhizosphaerae M1R2S28.</title>
        <authorList>
            <person name="Sun J.-Q."/>
            <person name="Li L.-F."/>
        </authorList>
    </citation>
    <scope>NUCLEOTIDE SEQUENCE</scope>
    <source>
        <strain evidence="6">M1R2S28</strain>
    </source>
</reference>
<feature type="transmembrane region" description="Helical" evidence="1">
    <location>
        <begin position="12"/>
        <end position="29"/>
    </location>
</feature>
<dbReference type="InterPro" id="IPR035919">
    <property type="entry name" value="EAL_sf"/>
</dbReference>
<dbReference type="Gene3D" id="3.30.450.20">
    <property type="entry name" value="PAS domain"/>
    <property type="match status" value="1"/>
</dbReference>
<evidence type="ECO:0000313" key="6">
    <source>
        <dbReference type="EMBL" id="MCP1338830.1"/>
    </source>
</evidence>
<dbReference type="InterPro" id="IPR043128">
    <property type="entry name" value="Rev_trsase/Diguanyl_cyclase"/>
</dbReference>
<dbReference type="InterPro" id="IPR003018">
    <property type="entry name" value="GAF"/>
</dbReference>
<dbReference type="InterPro" id="IPR001633">
    <property type="entry name" value="EAL_dom"/>
</dbReference>
<dbReference type="PROSITE" id="PS50887">
    <property type="entry name" value="GGDEF"/>
    <property type="match status" value="1"/>
</dbReference>
<dbReference type="SMART" id="SM00052">
    <property type="entry name" value="EAL"/>
    <property type="match status" value="1"/>
</dbReference>
<feature type="domain" description="EAL" evidence="4">
    <location>
        <begin position="509"/>
        <end position="760"/>
    </location>
</feature>
<keyword evidence="7" id="KW-1185">Reference proteome</keyword>
<organism evidence="6 7">
    <name type="scientific">Idiomarina rhizosphaerae</name>
    <dbReference type="NCBI Taxonomy" id="2961572"/>
    <lineage>
        <taxon>Bacteria</taxon>
        <taxon>Pseudomonadati</taxon>
        <taxon>Pseudomonadota</taxon>
        <taxon>Gammaproteobacteria</taxon>
        <taxon>Alteromonadales</taxon>
        <taxon>Idiomarinaceae</taxon>
        <taxon>Idiomarina</taxon>
    </lineage>
</organism>
<dbReference type="NCBIfam" id="TIGR00254">
    <property type="entry name" value="GGDEF"/>
    <property type="match status" value="1"/>
</dbReference>
<dbReference type="CDD" id="cd00130">
    <property type="entry name" value="PAS"/>
    <property type="match status" value="1"/>
</dbReference>
<dbReference type="SUPFAM" id="SSF55785">
    <property type="entry name" value="PYP-like sensor domain (PAS domain)"/>
    <property type="match status" value="1"/>
</dbReference>
<dbReference type="Gene3D" id="3.30.450.40">
    <property type="match status" value="1"/>
</dbReference>
<feature type="domain" description="PAC" evidence="3">
    <location>
        <begin position="286"/>
        <end position="337"/>
    </location>
</feature>
<dbReference type="AlphaFoldDB" id="A0A9X2FWD2"/>
<dbReference type="PROSITE" id="PS50112">
    <property type="entry name" value="PAS"/>
    <property type="match status" value="1"/>
</dbReference>
<feature type="domain" description="GGDEF" evidence="5">
    <location>
        <begin position="367"/>
        <end position="500"/>
    </location>
</feature>
<feature type="domain" description="PAS" evidence="2">
    <location>
        <begin position="214"/>
        <end position="283"/>
    </location>
</feature>
<evidence type="ECO:0000259" key="4">
    <source>
        <dbReference type="PROSITE" id="PS50883"/>
    </source>
</evidence>
<dbReference type="NCBIfam" id="TIGR00229">
    <property type="entry name" value="sensory_box"/>
    <property type="match status" value="1"/>
</dbReference>
<evidence type="ECO:0000313" key="7">
    <source>
        <dbReference type="Proteomes" id="UP001139474"/>
    </source>
</evidence>
<dbReference type="SUPFAM" id="SSF141868">
    <property type="entry name" value="EAL domain-like"/>
    <property type="match status" value="1"/>
</dbReference>
<dbReference type="InterPro" id="IPR029016">
    <property type="entry name" value="GAF-like_dom_sf"/>
</dbReference>
<dbReference type="InterPro" id="IPR035965">
    <property type="entry name" value="PAS-like_dom_sf"/>
</dbReference>
<dbReference type="InterPro" id="IPR029787">
    <property type="entry name" value="Nucleotide_cyclase"/>
</dbReference>
<dbReference type="SUPFAM" id="SSF55781">
    <property type="entry name" value="GAF domain-like"/>
    <property type="match status" value="1"/>
</dbReference>
<dbReference type="PROSITE" id="PS50883">
    <property type="entry name" value="EAL"/>
    <property type="match status" value="1"/>
</dbReference>
<dbReference type="Gene3D" id="3.20.20.450">
    <property type="entry name" value="EAL domain"/>
    <property type="match status" value="1"/>
</dbReference>
<keyword evidence="1" id="KW-1133">Transmembrane helix</keyword>
<dbReference type="SUPFAM" id="SSF55073">
    <property type="entry name" value="Nucleotide cyclase"/>
    <property type="match status" value="1"/>
</dbReference>
<dbReference type="CDD" id="cd01949">
    <property type="entry name" value="GGDEF"/>
    <property type="match status" value="1"/>
</dbReference>
<dbReference type="SMART" id="SM00065">
    <property type="entry name" value="GAF"/>
    <property type="match status" value="1"/>
</dbReference>
<accession>A0A9X2FWD2</accession>
<dbReference type="Proteomes" id="UP001139474">
    <property type="component" value="Unassembled WGS sequence"/>
</dbReference>
<keyword evidence="1" id="KW-0472">Membrane</keyword>
<evidence type="ECO:0000259" key="2">
    <source>
        <dbReference type="PROSITE" id="PS50112"/>
    </source>
</evidence>
<proteinExistence type="predicted"/>
<sequence length="766" mass="85656">MQDSLPEYSLLATGIAIVLIATTIFVVVIRKRAEKKYQGTNYLIQSHYEAFNSLARHRDIESRLLGICRLIESQIDGAMCAIMAVDKKTQTLSTAASVSLPKSYNQALDGLAIADGVGACGTAAALGEPVLVADMRKDQRFNEFLSLLEQQGLVACWSHPIFATSDSDVIGTFAIYFSEPRVPLGPELEIIVRNRDLVALIIEQEEQRRRQARLEQSQSSLFTHNPDAVFMLDLEGNFTSVNRSVCELLLLKEEDLLGKHYELAVPESDQKRTAEHFEAAKAGIPQSYEIKVKDQTGQLHDLAITNIPIIIDGEITGVHGIAKDITERIQREEALEFFTSHDSLTHLVNRSAMEQRLQQLQENKTDAAIFVLFIDLDGFKPINDSLGHYLGDEVLIETAQRLQQVVSEPNLLCRFGGDEFVAVIQDMSAVEQVNALCAEVLAVFEQPFRIGEVEVSLSAAIGVSANDIEFKHPMELTQRADVAMYEAKKRGGNSVYWYSANLDEGLGYKVALRTKIQEALAHEQFELFYQPIMTDKGKVAGAEALIRWQHPTKGYVSPADFIPVAERTGQIIPISEWVLKQACHDLQQLKRYGIKSVSVNFSPIQFYREDFVSKTKAILEQFDIKPGEVTVEITENVLVNDTQRIAELLQQLRDLGLDVAIDDFGSGFASLRYLNMLPVNKLKIDRSFIENIHENSHNAAITCGILSMVASIGIETVAEGVEKEEECAYLTEHGCHFMQGFLFSKPKPLGELLKWAERQQSFENER</sequence>
<dbReference type="SMART" id="SM00267">
    <property type="entry name" value="GGDEF"/>
    <property type="match status" value="1"/>
</dbReference>
<dbReference type="SMART" id="SM00091">
    <property type="entry name" value="PAS"/>
    <property type="match status" value="1"/>
</dbReference>
<dbReference type="InterPro" id="IPR013656">
    <property type="entry name" value="PAS_4"/>
</dbReference>
<dbReference type="InterPro" id="IPR000160">
    <property type="entry name" value="GGDEF_dom"/>
</dbReference>
<dbReference type="Pfam" id="PF01590">
    <property type="entry name" value="GAF"/>
    <property type="match status" value="1"/>
</dbReference>
<keyword evidence="1" id="KW-0812">Transmembrane</keyword>
<dbReference type="Gene3D" id="3.30.70.270">
    <property type="match status" value="1"/>
</dbReference>
<dbReference type="Pfam" id="PF00563">
    <property type="entry name" value="EAL"/>
    <property type="match status" value="1"/>
</dbReference>
<protein>
    <submittedName>
        <fullName evidence="6">EAL domain-containing protein</fullName>
    </submittedName>
</protein>
<dbReference type="InterPro" id="IPR000700">
    <property type="entry name" value="PAS-assoc_C"/>
</dbReference>
<dbReference type="InterPro" id="IPR052155">
    <property type="entry name" value="Biofilm_reg_signaling"/>
</dbReference>
<dbReference type="EMBL" id="JAMZDE010000005">
    <property type="protein sequence ID" value="MCP1338830.1"/>
    <property type="molecule type" value="Genomic_DNA"/>
</dbReference>
<dbReference type="InterPro" id="IPR000014">
    <property type="entry name" value="PAS"/>
</dbReference>
<dbReference type="PANTHER" id="PTHR44757:SF2">
    <property type="entry name" value="BIOFILM ARCHITECTURE MAINTENANCE PROTEIN MBAA"/>
    <property type="match status" value="1"/>
</dbReference>
<dbReference type="PROSITE" id="PS50113">
    <property type="entry name" value="PAC"/>
    <property type="match status" value="1"/>
</dbReference>
<dbReference type="Pfam" id="PF08448">
    <property type="entry name" value="PAS_4"/>
    <property type="match status" value="1"/>
</dbReference>
<evidence type="ECO:0000256" key="1">
    <source>
        <dbReference type="SAM" id="Phobius"/>
    </source>
</evidence>
<dbReference type="CDD" id="cd01948">
    <property type="entry name" value="EAL"/>
    <property type="match status" value="1"/>
</dbReference>
<comment type="caution">
    <text evidence="6">The sequence shown here is derived from an EMBL/GenBank/DDBJ whole genome shotgun (WGS) entry which is preliminary data.</text>
</comment>